<dbReference type="PROSITE" id="PS50850">
    <property type="entry name" value="MFS"/>
    <property type="match status" value="1"/>
</dbReference>
<keyword evidence="5 6" id="KW-0472">Membrane</keyword>
<feature type="transmembrane region" description="Helical" evidence="6">
    <location>
        <begin position="108"/>
        <end position="127"/>
    </location>
</feature>
<dbReference type="EMBL" id="LVKK01000006">
    <property type="protein sequence ID" value="OAG44113.1"/>
    <property type="molecule type" value="Genomic_DNA"/>
</dbReference>
<dbReference type="InterPro" id="IPR020846">
    <property type="entry name" value="MFS_dom"/>
</dbReference>
<organism evidence="8 9">
    <name type="scientific">Fonsecaea monophora</name>
    <dbReference type="NCBI Taxonomy" id="254056"/>
    <lineage>
        <taxon>Eukaryota</taxon>
        <taxon>Fungi</taxon>
        <taxon>Dikarya</taxon>
        <taxon>Ascomycota</taxon>
        <taxon>Pezizomycotina</taxon>
        <taxon>Eurotiomycetes</taxon>
        <taxon>Chaetothyriomycetidae</taxon>
        <taxon>Chaetothyriales</taxon>
        <taxon>Herpotrichiellaceae</taxon>
        <taxon>Fonsecaea</taxon>
    </lineage>
</organism>
<feature type="transmembrane region" description="Helical" evidence="6">
    <location>
        <begin position="364"/>
        <end position="387"/>
    </location>
</feature>
<reference evidence="8 9" key="1">
    <citation type="submission" date="2016-03" db="EMBL/GenBank/DDBJ databases">
        <title>Draft genome sequence of the Fonsecaea monophora CBS 269.37.</title>
        <authorList>
            <person name="Bombassaro A."/>
            <person name="Vinicius W.A."/>
            <person name="De Hoog S."/>
            <person name="Sun J."/>
            <person name="Souza E.M."/>
            <person name="Raittz R.T."/>
            <person name="Costa F."/>
            <person name="Leao A.C."/>
            <person name="Tadra-Sfeir M.Z."/>
            <person name="Baura V."/>
            <person name="Balsanelli E."/>
            <person name="Pedrosa F.O."/>
            <person name="Moreno L.F."/>
            <person name="Steffens M.B."/>
            <person name="Xi L."/>
            <person name="Bocca A.L."/>
            <person name="Felipe M.S."/>
            <person name="Teixeira M."/>
            <person name="Telles Filho F.Q."/>
            <person name="Azevedo C.M."/>
            <person name="Gomes R."/>
            <person name="Vicente V.A."/>
        </authorList>
    </citation>
    <scope>NUCLEOTIDE SEQUENCE [LARGE SCALE GENOMIC DNA]</scope>
    <source>
        <strain evidence="8 9">CBS 269.37</strain>
    </source>
</reference>
<sequence>MTAGETIMNDKAQTISVESTSDHVGRDTSERERILLRKLDVRIIPMIMWMYLMSFMDRVNIGNARLYDLEEDLGLVGDQYQLAVSILFVTYCLFELPSNLIIKKLQPARYLAFITFAWGVVATLTGVVQNFAGLIACRLLLGLFEAGLFPGLVVYLTMFYTKRTLALRTGYLFATAAIAGAVGGLLAYAIGFMDGVAGMNGWRWIMIIEGIPTVITGCVVYLVLPNTPETAKFLSEEDRRLLTSMHDREVGHNANSREFHWSDVRAGLKDKTIWLFGIAHFCLLVMLYSFNVYLPSIINDMGQWSRAETQALTIPIYALGGTAYLAVSKISDNIQRRGIFIIGFLFISMTGYACLISNTNVATSFAGCFLVALGAYTSIGLPVAWLGSNYPRFAKRATASALQLTLGNAAGVAAPFLYTTPRAPEYYLSYGVNMGLLCISISIYTFLLFYWRRVNKRRSEGKEDYKLQGKTEDEVENMGDDSPHFRFTI</sequence>
<accession>A0A177FIH6</accession>
<feature type="transmembrane region" description="Helical" evidence="6">
    <location>
        <begin position="171"/>
        <end position="190"/>
    </location>
</feature>
<proteinExistence type="predicted"/>
<dbReference type="PANTHER" id="PTHR43791">
    <property type="entry name" value="PERMEASE-RELATED"/>
    <property type="match status" value="1"/>
</dbReference>
<keyword evidence="3 6" id="KW-0812">Transmembrane</keyword>
<dbReference type="PANTHER" id="PTHR43791:SF91">
    <property type="entry name" value="MAJOR FACILITATOR SUPERFAMILY (MFS) PROFILE DOMAIN-CONTAINING PROTEIN-RELATED"/>
    <property type="match status" value="1"/>
</dbReference>
<evidence type="ECO:0000259" key="7">
    <source>
        <dbReference type="PROSITE" id="PS50850"/>
    </source>
</evidence>
<dbReference type="Gene3D" id="1.20.1250.20">
    <property type="entry name" value="MFS general substrate transporter like domains"/>
    <property type="match status" value="2"/>
</dbReference>
<dbReference type="InterPro" id="IPR011701">
    <property type="entry name" value="MFS"/>
</dbReference>
<dbReference type="SUPFAM" id="SSF103473">
    <property type="entry name" value="MFS general substrate transporter"/>
    <property type="match status" value="1"/>
</dbReference>
<feature type="domain" description="Major facilitator superfamily (MFS) profile" evidence="7">
    <location>
        <begin position="43"/>
        <end position="458"/>
    </location>
</feature>
<dbReference type="InterPro" id="IPR036259">
    <property type="entry name" value="MFS_trans_sf"/>
</dbReference>
<comment type="subcellular location">
    <subcellularLocation>
        <location evidence="1">Membrane</location>
        <topology evidence="1">Multi-pass membrane protein</topology>
    </subcellularLocation>
</comment>
<evidence type="ECO:0000256" key="6">
    <source>
        <dbReference type="SAM" id="Phobius"/>
    </source>
</evidence>
<keyword evidence="2" id="KW-0813">Transport</keyword>
<evidence type="ECO:0000256" key="5">
    <source>
        <dbReference type="ARBA" id="ARBA00023136"/>
    </source>
</evidence>
<feature type="transmembrane region" description="Helical" evidence="6">
    <location>
        <begin position="272"/>
        <end position="290"/>
    </location>
</feature>
<feature type="transmembrane region" description="Helical" evidence="6">
    <location>
        <begin position="79"/>
        <end position="96"/>
    </location>
</feature>
<evidence type="ECO:0000313" key="9">
    <source>
        <dbReference type="Proteomes" id="UP000077002"/>
    </source>
</evidence>
<dbReference type="OrthoDB" id="2962993at2759"/>
<dbReference type="FunFam" id="1.20.1250.20:FF:000013">
    <property type="entry name" value="MFS general substrate transporter"/>
    <property type="match status" value="1"/>
</dbReference>
<feature type="transmembrane region" description="Helical" evidence="6">
    <location>
        <begin position="139"/>
        <end position="159"/>
    </location>
</feature>
<feature type="transmembrane region" description="Helical" evidence="6">
    <location>
        <begin position="339"/>
        <end position="358"/>
    </location>
</feature>
<dbReference type="AlphaFoldDB" id="A0A177FIH6"/>
<dbReference type="GO" id="GO:0016020">
    <property type="term" value="C:membrane"/>
    <property type="evidence" value="ECO:0007669"/>
    <property type="project" value="UniProtKB-SubCell"/>
</dbReference>
<evidence type="ECO:0000256" key="3">
    <source>
        <dbReference type="ARBA" id="ARBA00022692"/>
    </source>
</evidence>
<name>A0A177FIH6_9EURO</name>
<keyword evidence="9" id="KW-1185">Reference proteome</keyword>
<feature type="transmembrane region" description="Helical" evidence="6">
    <location>
        <begin position="310"/>
        <end position="327"/>
    </location>
</feature>
<keyword evidence="4 6" id="KW-1133">Transmembrane helix</keyword>
<dbReference type="FunFam" id="1.20.1250.20:FF:000034">
    <property type="entry name" value="MFS general substrate transporter"/>
    <property type="match status" value="1"/>
</dbReference>
<dbReference type="RefSeq" id="XP_022516065.1">
    <property type="nucleotide sequence ID" value="XM_022651552.1"/>
</dbReference>
<dbReference type="GO" id="GO:0022857">
    <property type="term" value="F:transmembrane transporter activity"/>
    <property type="evidence" value="ECO:0007669"/>
    <property type="project" value="InterPro"/>
</dbReference>
<protein>
    <recommendedName>
        <fullName evidence="7">Major facilitator superfamily (MFS) profile domain-containing protein</fullName>
    </recommendedName>
</protein>
<evidence type="ECO:0000256" key="4">
    <source>
        <dbReference type="ARBA" id="ARBA00022989"/>
    </source>
</evidence>
<dbReference type="Proteomes" id="UP000077002">
    <property type="component" value="Unassembled WGS sequence"/>
</dbReference>
<feature type="transmembrane region" description="Helical" evidence="6">
    <location>
        <begin position="399"/>
        <end position="418"/>
    </location>
</feature>
<dbReference type="GeneID" id="34596748"/>
<dbReference type="Pfam" id="PF07690">
    <property type="entry name" value="MFS_1"/>
    <property type="match status" value="1"/>
</dbReference>
<evidence type="ECO:0000256" key="2">
    <source>
        <dbReference type="ARBA" id="ARBA00022448"/>
    </source>
</evidence>
<evidence type="ECO:0000313" key="8">
    <source>
        <dbReference type="EMBL" id="OAG44113.1"/>
    </source>
</evidence>
<evidence type="ECO:0000256" key="1">
    <source>
        <dbReference type="ARBA" id="ARBA00004141"/>
    </source>
</evidence>
<feature type="transmembrane region" description="Helical" evidence="6">
    <location>
        <begin position="39"/>
        <end position="59"/>
    </location>
</feature>
<gene>
    <name evidence="8" type="ORF">AYO21_01570</name>
</gene>
<feature type="transmembrane region" description="Helical" evidence="6">
    <location>
        <begin position="430"/>
        <end position="451"/>
    </location>
</feature>
<comment type="caution">
    <text evidence="8">The sequence shown here is derived from an EMBL/GenBank/DDBJ whole genome shotgun (WGS) entry which is preliminary data.</text>
</comment>
<feature type="transmembrane region" description="Helical" evidence="6">
    <location>
        <begin position="202"/>
        <end position="224"/>
    </location>
</feature>